<reference evidence="3 4" key="1">
    <citation type="submission" date="2019-02" db="EMBL/GenBank/DDBJ databases">
        <title>Deep-cultivation of Planctomycetes and their phenomic and genomic characterization uncovers novel biology.</title>
        <authorList>
            <person name="Wiegand S."/>
            <person name="Jogler M."/>
            <person name="Boedeker C."/>
            <person name="Pinto D."/>
            <person name="Vollmers J."/>
            <person name="Rivas-Marin E."/>
            <person name="Kohn T."/>
            <person name="Peeters S.H."/>
            <person name="Heuer A."/>
            <person name="Rast P."/>
            <person name="Oberbeckmann S."/>
            <person name="Bunk B."/>
            <person name="Jeske O."/>
            <person name="Meyerdierks A."/>
            <person name="Storesund J.E."/>
            <person name="Kallscheuer N."/>
            <person name="Luecker S."/>
            <person name="Lage O.M."/>
            <person name="Pohl T."/>
            <person name="Merkel B.J."/>
            <person name="Hornburger P."/>
            <person name="Mueller R.-W."/>
            <person name="Bruemmer F."/>
            <person name="Labrenz M."/>
            <person name="Spormann A.M."/>
            <person name="Op den Camp H."/>
            <person name="Overmann J."/>
            <person name="Amann R."/>
            <person name="Jetten M.S.M."/>
            <person name="Mascher T."/>
            <person name="Medema M.H."/>
            <person name="Devos D.P."/>
            <person name="Kaster A.-K."/>
            <person name="Ovreas L."/>
            <person name="Rohde M."/>
            <person name="Galperin M.Y."/>
            <person name="Jogler C."/>
        </authorList>
    </citation>
    <scope>NUCLEOTIDE SEQUENCE [LARGE SCALE GENOMIC DNA]</scope>
    <source>
        <strain evidence="3 4">ETA_A8</strain>
    </source>
</reference>
<protein>
    <submittedName>
        <fullName evidence="3">Uncharacterized protein</fullName>
    </submittedName>
</protein>
<dbReference type="PRINTS" id="PR01217">
    <property type="entry name" value="PRICHEXTENSN"/>
</dbReference>
<feature type="region of interest" description="Disordered" evidence="1">
    <location>
        <begin position="117"/>
        <end position="432"/>
    </location>
</feature>
<feature type="compositionally biased region" description="Low complexity" evidence="1">
    <location>
        <begin position="117"/>
        <end position="131"/>
    </location>
</feature>
<name>A0A517Y742_9BACT</name>
<keyword evidence="2" id="KW-0812">Transmembrane</keyword>
<feature type="compositionally biased region" description="Polar residues" evidence="1">
    <location>
        <begin position="325"/>
        <end position="339"/>
    </location>
</feature>
<feature type="compositionally biased region" description="Pro residues" evidence="1">
    <location>
        <begin position="165"/>
        <end position="178"/>
    </location>
</feature>
<feature type="compositionally biased region" description="Pro residues" evidence="1">
    <location>
        <begin position="290"/>
        <end position="300"/>
    </location>
</feature>
<evidence type="ECO:0000313" key="4">
    <source>
        <dbReference type="Proteomes" id="UP000315017"/>
    </source>
</evidence>
<dbReference type="Proteomes" id="UP000315017">
    <property type="component" value="Chromosome"/>
</dbReference>
<accession>A0A517Y742</accession>
<feature type="transmembrane region" description="Helical" evidence="2">
    <location>
        <begin position="459"/>
        <end position="477"/>
    </location>
</feature>
<keyword evidence="2" id="KW-1133">Transmembrane helix</keyword>
<feature type="compositionally biased region" description="Pro residues" evidence="1">
    <location>
        <begin position="132"/>
        <end position="155"/>
    </location>
</feature>
<sequence length="478" mass="49624">MTAVTLACPHCAGNIQVDTDYAGQQVACPLCHNALMLPPAEVLAQFLAAAPPAFQPPPQEQLFTLGCPVCNNPLQVTAALSGQQVGCPHCNTPIMVPPLTGHNPQEVAAEAVVEPAPTTATGPDIQSMLPPGTLPPSSMPPANMPPTAPVRPVPQRPEVGNRQPPTRPASPSVPPSREPPGADRLPPTRGESSSAPKSPAVDPTRSDRLPPGGDRMPPGADRLPPTSRESKPREERTPPRREPTTKPDDRLPPQRKPVGEPRAAAPSPERSRPQPVSAPPPAVDEMLPPGAMPPSKPTPLVPTETPDDIAALLPPGAAAARPAPSSTETKLSEPGSSLPSPTPSAIEHLLPPGATEVTSAAVGQPTALQPTRIVDSMLPPGATAGPVSPSAPGAEVPLPKPAGGPLRPVLAPGASVSKPGLGGLQVQGRDGKKIRDDEDVGIRKLTDAERASRRLRRNAVMFTVLLMILFAVFYFMAR</sequence>
<gene>
    <name evidence="3" type="ORF">ETAA8_11230</name>
</gene>
<evidence type="ECO:0000313" key="3">
    <source>
        <dbReference type="EMBL" id="QDU26051.1"/>
    </source>
</evidence>
<dbReference type="EMBL" id="CP036274">
    <property type="protein sequence ID" value="QDU26051.1"/>
    <property type="molecule type" value="Genomic_DNA"/>
</dbReference>
<keyword evidence="4" id="KW-1185">Reference proteome</keyword>
<keyword evidence="2" id="KW-0472">Membrane</keyword>
<proteinExistence type="predicted"/>
<organism evidence="3 4">
    <name type="scientific">Anatilimnocola aggregata</name>
    <dbReference type="NCBI Taxonomy" id="2528021"/>
    <lineage>
        <taxon>Bacteria</taxon>
        <taxon>Pseudomonadati</taxon>
        <taxon>Planctomycetota</taxon>
        <taxon>Planctomycetia</taxon>
        <taxon>Pirellulales</taxon>
        <taxon>Pirellulaceae</taxon>
        <taxon>Anatilimnocola</taxon>
    </lineage>
</organism>
<feature type="compositionally biased region" description="Basic and acidic residues" evidence="1">
    <location>
        <begin position="228"/>
        <end position="252"/>
    </location>
</feature>
<dbReference type="AlphaFoldDB" id="A0A517Y742"/>
<evidence type="ECO:0000256" key="2">
    <source>
        <dbReference type="SAM" id="Phobius"/>
    </source>
</evidence>
<dbReference type="KEGG" id="aagg:ETAA8_11230"/>
<feature type="compositionally biased region" description="Low complexity" evidence="1">
    <location>
        <begin position="310"/>
        <end position="324"/>
    </location>
</feature>
<dbReference type="RefSeq" id="WP_145085989.1">
    <property type="nucleotide sequence ID" value="NZ_CP036274.1"/>
</dbReference>
<dbReference type="OrthoDB" id="290564at2"/>
<evidence type="ECO:0000256" key="1">
    <source>
        <dbReference type="SAM" id="MobiDB-lite"/>
    </source>
</evidence>